<protein>
    <submittedName>
        <fullName evidence="1">AFR535Cp</fullName>
    </submittedName>
</protein>
<dbReference type="Proteomes" id="UP000000591">
    <property type="component" value="Chromosome VI"/>
</dbReference>
<gene>
    <name evidence="1" type="ORF">AGOS_AFR535C</name>
</gene>
<dbReference type="OrthoDB" id="4837779at2759"/>
<dbReference type="EMBL" id="AE016819">
    <property type="protein sequence ID" value="AAS53906.2"/>
    <property type="molecule type" value="Genomic_DNA"/>
</dbReference>
<proteinExistence type="predicted"/>
<keyword evidence="2" id="KW-1185">Reference proteome</keyword>
<dbReference type="RefSeq" id="NP_986082.2">
    <property type="nucleotide sequence ID" value="NM_212218.2"/>
</dbReference>
<reference evidence="2" key="2">
    <citation type="journal article" date="2013" name="G3 (Bethesda)">
        <title>Genomes of Ashbya fungi isolated from insects reveal four mating-type loci, numerous translocations, lack of transposons, and distinct gene duplications.</title>
        <authorList>
            <person name="Dietrich F.S."/>
            <person name="Voegeli S."/>
            <person name="Kuo S."/>
            <person name="Philippsen P."/>
        </authorList>
    </citation>
    <scope>GENOME REANNOTATION</scope>
    <source>
        <strain evidence="2">ATCC 10895 / CBS 109.51 / FGSC 9923 / NRRL Y-1056</strain>
    </source>
</reference>
<dbReference type="HOGENOM" id="CLU_433426_0_0_1"/>
<dbReference type="InParanoid" id="Q752N8"/>
<dbReference type="OMA" id="MPLANCH"/>
<dbReference type="GeneID" id="4622361"/>
<reference evidence="1 2" key="1">
    <citation type="journal article" date="2004" name="Science">
        <title>The Ashbya gossypii genome as a tool for mapping the ancient Saccharomyces cerevisiae genome.</title>
        <authorList>
            <person name="Dietrich F.S."/>
            <person name="Voegeli S."/>
            <person name="Brachat S."/>
            <person name="Lerch A."/>
            <person name="Gates K."/>
            <person name="Steiner S."/>
            <person name="Mohr C."/>
            <person name="Pohlmann R."/>
            <person name="Luedi P."/>
            <person name="Choi S."/>
            <person name="Wing R.A."/>
            <person name="Flavier A."/>
            <person name="Gaffney T.D."/>
            <person name="Philippsen P."/>
        </authorList>
    </citation>
    <scope>NUCLEOTIDE SEQUENCE [LARGE SCALE GENOMIC DNA]</scope>
    <source>
        <strain evidence="2">ATCC 10895 / CBS 109.51 / FGSC 9923 / NRRL Y-1056</strain>
    </source>
</reference>
<dbReference type="AlphaFoldDB" id="Q752N8"/>
<accession>Q752N8</accession>
<dbReference type="STRING" id="284811.Q752N8"/>
<dbReference type="KEGG" id="ago:AGOS_AFR535C"/>
<evidence type="ECO:0000313" key="2">
    <source>
        <dbReference type="Proteomes" id="UP000000591"/>
    </source>
</evidence>
<sequence>MNFYSGSFTLTYFEALIDPRPICKPTRYIHAFEDESDSWISRNCSCDRLDIFLDRGESAHFRNLALSRSHLDYLNERPIQFIAVRLVARGQVPLNIVTAKGWRKLVTNYELKDIASMSDLTREIGDVFFYSEESLVLNTQQTTYICVLVDVYTPAKDGPTYLCMFASFVPQLMVGRNSGEFYTAWLNDSWKADNLQLIAFIPLTNPYNRTEKTNIFHETMEKYHLDKSVLCFIVNSVDMPLTSDDLAPYCCDELPKVGLINSANMVVDVLSFVMFRHALSEPVINTVLKQLVSWHGTIKCQNKDLDLESESKTLPLSVVADAPINPPGLVYEFSDFAAFLETEEGYMAWCHWAFDRKYMFESDSLSLTVNCTDMEWLAYEYFIRVSNPLAALFRAFNEKDSAGLTSHFILYESMENFYSALRLFWETGLAERINGIDYSFLNPPTALDTAAKDAVLRCIMSTENIFHHYSDAFFTNPLPWTAITLNPTKKFSYIERMFPDHADIYKDLVFSYLTFYVNHEDVKGEANYVADTEFVAYLTRPPLAQVKVGAKENIVKYWFDRKELWPELSVLAVSMVYLRWSCTSALAELGDIISALRKTNGSRLRYPNFERLVKIRHHLIKFGMADNYTYK</sequence>
<name>Q752N8_EREGS</name>
<organism evidence="1 2">
    <name type="scientific">Eremothecium gossypii (strain ATCC 10895 / CBS 109.51 / FGSC 9923 / NRRL Y-1056)</name>
    <name type="common">Yeast</name>
    <name type="synonym">Ashbya gossypii</name>
    <dbReference type="NCBI Taxonomy" id="284811"/>
    <lineage>
        <taxon>Eukaryota</taxon>
        <taxon>Fungi</taxon>
        <taxon>Dikarya</taxon>
        <taxon>Ascomycota</taxon>
        <taxon>Saccharomycotina</taxon>
        <taxon>Saccharomycetes</taxon>
        <taxon>Saccharomycetales</taxon>
        <taxon>Saccharomycetaceae</taxon>
        <taxon>Eremothecium</taxon>
    </lineage>
</organism>
<evidence type="ECO:0000313" key="1">
    <source>
        <dbReference type="EMBL" id="AAS53906.2"/>
    </source>
</evidence>